<keyword evidence="2" id="KW-1185">Reference proteome</keyword>
<dbReference type="STRING" id="990371.SAMN05421813_10616"/>
<dbReference type="EMBL" id="FNHH01000006">
    <property type="protein sequence ID" value="SDM09802.1"/>
    <property type="molecule type" value="Genomic_DNA"/>
</dbReference>
<evidence type="ECO:0008006" key="3">
    <source>
        <dbReference type="Google" id="ProtNLM"/>
    </source>
</evidence>
<accession>A0A1G9QFG9</accession>
<sequence length="339" mass="38919">MKKTLFLLITLLLMQGIVFGQDAVSLANRFIALLSEAQKTESVFPFDVEERYNFHFVPKQRRGITFNEMNPPQHKLALELLRSCLGEETFKKTNDIMQLENVLKELENRKPEDRFRDPGNYHFTIFGTPSSKTIWGWRFEGHHISFNFSFNKKTLVAGTPGFLGSNPAIVLDGPLAGKQVLKQEADRGFALLNSLTNPQIKKAIIDTVAFADIQTFNKRDAMLGKPVGIRYSELSKEQQSLMLQLISLYVHRYKHDFAEKMMQEIQKEGLENIWFAWAGHTRPVIGKGSYYRVQGPTILIEYDNTQNNANHVHSVLRDLKHDFGGDLLLEHYKKGHSHK</sequence>
<dbReference type="PANTHER" id="PTHR37489">
    <property type="entry name" value="DUF3500 DOMAIN-CONTAINING PROTEIN"/>
    <property type="match status" value="1"/>
</dbReference>
<dbReference type="Proteomes" id="UP000199226">
    <property type="component" value="Unassembled WGS sequence"/>
</dbReference>
<dbReference type="Pfam" id="PF12006">
    <property type="entry name" value="DUF3500"/>
    <property type="match status" value="1"/>
</dbReference>
<dbReference type="InterPro" id="IPR021889">
    <property type="entry name" value="DUF3500"/>
</dbReference>
<proteinExistence type="predicted"/>
<protein>
    <recommendedName>
        <fullName evidence="3">DUF3500 domain-containing protein</fullName>
    </recommendedName>
</protein>
<evidence type="ECO:0000313" key="2">
    <source>
        <dbReference type="Proteomes" id="UP000199226"/>
    </source>
</evidence>
<organism evidence="1 2">
    <name type="scientific">Daejeonella rubra</name>
    <dbReference type="NCBI Taxonomy" id="990371"/>
    <lineage>
        <taxon>Bacteria</taxon>
        <taxon>Pseudomonadati</taxon>
        <taxon>Bacteroidota</taxon>
        <taxon>Sphingobacteriia</taxon>
        <taxon>Sphingobacteriales</taxon>
        <taxon>Sphingobacteriaceae</taxon>
        <taxon>Daejeonella</taxon>
    </lineage>
</organism>
<evidence type="ECO:0000313" key="1">
    <source>
        <dbReference type="EMBL" id="SDM09802.1"/>
    </source>
</evidence>
<dbReference type="RefSeq" id="WP_090701750.1">
    <property type="nucleotide sequence ID" value="NZ_FNHH01000006.1"/>
</dbReference>
<reference evidence="2" key="1">
    <citation type="submission" date="2016-10" db="EMBL/GenBank/DDBJ databases">
        <authorList>
            <person name="Varghese N."/>
            <person name="Submissions S."/>
        </authorList>
    </citation>
    <scope>NUCLEOTIDE SEQUENCE [LARGE SCALE GENOMIC DNA]</scope>
    <source>
        <strain evidence="2">DSM 24536</strain>
    </source>
</reference>
<name>A0A1G9QFG9_9SPHI</name>
<dbReference type="PANTHER" id="PTHR37489:SF1">
    <property type="entry name" value="DUF3500 DOMAIN-CONTAINING PROTEIN"/>
    <property type="match status" value="1"/>
</dbReference>
<dbReference type="OrthoDB" id="581140at2"/>
<gene>
    <name evidence="1" type="ORF">SAMN05421813_10616</name>
</gene>
<dbReference type="AlphaFoldDB" id="A0A1G9QFG9"/>